<feature type="transmembrane region" description="Helical" evidence="1">
    <location>
        <begin position="23"/>
        <end position="42"/>
    </location>
</feature>
<feature type="transmembrane region" description="Helical" evidence="1">
    <location>
        <begin position="108"/>
        <end position="130"/>
    </location>
</feature>
<feature type="transmembrane region" description="Helical" evidence="1">
    <location>
        <begin position="49"/>
        <end position="69"/>
    </location>
</feature>
<reference evidence="2 3" key="1">
    <citation type="submission" date="2019-09" db="EMBL/GenBank/DDBJ databases">
        <title>Mumia zhuanghuii sp. nov. isolated from the intestinal contents of plateau pika (Ochotona curzoniae) in the Qinghai-Tibet plateau of China.</title>
        <authorList>
            <person name="Tian Z."/>
        </authorList>
    </citation>
    <scope>NUCLEOTIDE SEQUENCE [LARGE SCALE GENOMIC DNA]</scope>
    <source>
        <strain evidence="3">350</strain>
    </source>
</reference>
<name>A0A5Q6S2P5_9ACTN</name>
<dbReference type="OrthoDB" id="4350047at2"/>
<comment type="caution">
    <text evidence="2">The sequence shown here is derived from an EMBL/GenBank/DDBJ whole genome shotgun (WGS) entry which is preliminary data.</text>
</comment>
<keyword evidence="1" id="KW-0812">Transmembrane</keyword>
<dbReference type="Proteomes" id="UP000307768">
    <property type="component" value="Unassembled WGS sequence"/>
</dbReference>
<gene>
    <name evidence="2" type="ORF">FE697_001170</name>
</gene>
<feature type="transmembrane region" description="Helical" evidence="1">
    <location>
        <begin position="136"/>
        <end position="159"/>
    </location>
</feature>
<keyword evidence="1" id="KW-0472">Membrane</keyword>
<accession>A0A5Q6S2P5</accession>
<organism evidence="2 3">
    <name type="scientific">Mumia zhuanghuii</name>
    <dbReference type="NCBI Taxonomy" id="2585211"/>
    <lineage>
        <taxon>Bacteria</taxon>
        <taxon>Bacillati</taxon>
        <taxon>Actinomycetota</taxon>
        <taxon>Actinomycetes</taxon>
        <taxon>Propionibacteriales</taxon>
        <taxon>Nocardioidaceae</taxon>
        <taxon>Mumia</taxon>
    </lineage>
</organism>
<feature type="transmembrane region" description="Helical" evidence="1">
    <location>
        <begin position="75"/>
        <end position="96"/>
    </location>
</feature>
<keyword evidence="1" id="KW-1133">Transmembrane helix</keyword>
<dbReference type="RefSeq" id="WP_149767494.1">
    <property type="nucleotide sequence ID" value="NZ_VDFQ02000001.1"/>
</dbReference>
<feature type="transmembrane region" description="Helical" evidence="1">
    <location>
        <begin position="171"/>
        <end position="190"/>
    </location>
</feature>
<sequence length="298" mass="31452">MAAPETDAEEGSETLDVSRLTRILAQVVAPVTVLTGLLFFFGWSRATALFGYFGLNPTVLGLSTTDYLLGAQDGLFVPVAVVALVGLAGSWCALVVPGPFRWLLARTWLPPVAIVVGLLLLANGLLGLFGRAVLDGVAVAPLCLIGGVLVLAFVVRGRVPRRTTAQRRARAVELVVLFVIVALGLFWATADYSAAVGRERARQIVEGLGTAPSVVLFSAQSLGIPADEVDLTVCTSVDPAYRVRYAGLVLLLQAGDQYVLLPQSWTHETGSAFLVPRSDAVRLDVRPADSVGELAGTC</sequence>
<proteinExistence type="predicted"/>
<dbReference type="EMBL" id="VDFQ02000001">
    <property type="protein sequence ID" value="KAA1424570.1"/>
    <property type="molecule type" value="Genomic_DNA"/>
</dbReference>
<evidence type="ECO:0000313" key="2">
    <source>
        <dbReference type="EMBL" id="KAA1424570.1"/>
    </source>
</evidence>
<evidence type="ECO:0000256" key="1">
    <source>
        <dbReference type="SAM" id="Phobius"/>
    </source>
</evidence>
<dbReference type="AlphaFoldDB" id="A0A5Q6S2P5"/>
<evidence type="ECO:0000313" key="3">
    <source>
        <dbReference type="Proteomes" id="UP000307768"/>
    </source>
</evidence>
<protein>
    <submittedName>
        <fullName evidence="2">Uncharacterized protein</fullName>
    </submittedName>
</protein>